<dbReference type="EMBL" id="LOBU02000015">
    <property type="protein sequence ID" value="OKA06327.1"/>
    <property type="molecule type" value="Genomic_DNA"/>
</dbReference>
<evidence type="ECO:0000313" key="2">
    <source>
        <dbReference type="EMBL" id="OKA06327.1"/>
    </source>
</evidence>
<organism evidence="2 3">
    <name type="scientific">Amycolatopsis regifaucium</name>
    <dbReference type="NCBI Taxonomy" id="546365"/>
    <lineage>
        <taxon>Bacteria</taxon>
        <taxon>Bacillati</taxon>
        <taxon>Actinomycetota</taxon>
        <taxon>Actinomycetes</taxon>
        <taxon>Pseudonocardiales</taxon>
        <taxon>Pseudonocardiaceae</taxon>
        <taxon>Amycolatopsis</taxon>
    </lineage>
</organism>
<name>A0ABX3DNY2_9PSEU</name>
<evidence type="ECO:0008006" key="4">
    <source>
        <dbReference type="Google" id="ProtNLM"/>
    </source>
</evidence>
<feature type="transmembrane region" description="Helical" evidence="1">
    <location>
        <begin position="244"/>
        <end position="266"/>
    </location>
</feature>
<sequence>MHETSRADVLEPLRDQRAIEMPVFDSLLGTMRGVRGFWLLIPLATPGAATVSLRGEFTALTMAAVSAVAVLVLGILAVAWLRRRAIPWKALSELAGKSAFSEVSLPPEGLFSVGSKVYFKLPDADDVWAEVRLPKAARLQLAAQRRIWLLGPDEEGRRFLQLPGVLWPHQVTAVPSLPGDAVPLDEIDQRIVPPEEDVVLIAHRQRIAWGLRALFGAGAAALGLLVAIQVVMLVEDGPRPEPGLVIMTIYWLVLLVIGVDAAMGMLKPLPRGKWSELVAIPHAPPRIGASGLAALGCRIQWPDGRWSDAFMSKVDPALAANIWATQRLWIVGAPLRGTTTFAGVPGHAVLGRVRFN</sequence>
<reference evidence="2" key="1">
    <citation type="submission" date="2016-11" db="EMBL/GenBank/DDBJ databases">
        <title>Genome sequencing of Amycolatopsis regifaucium.</title>
        <authorList>
            <person name="Mayilraj S."/>
            <person name="Kaur N."/>
        </authorList>
    </citation>
    <scope>NUCLEOTIDE SEQUENCE [LARGE SCALE GENOMIC DNA]</scope>
    <source>
        <strain evidence="2">GY080</strain>
    </source>
</reference>
<evidence type="ECO:0000313" key="3">
    <source>
        <dbReference type="Proteomes" id="UP000186883"/>
    </source>
</evidence>
<dbReference type="Proteomes" id="UP000186883">
    <property type="component" value="Unassembled WGS sequence"/>
</dbReference>
<evidence type="ECO:0000256" key="1">
    <source>
        <dbReference type="SAM" id="Phobius"/>
    </source>
</evidence>
<feature type="transmembrane region" description="Helical" evidence="1">
    <location>
        <begin position="213"/>
        <end position="232"/>
    </location>
</feature>
<dbReference type="RefSeq" id="WP_063054142.1">
    <property type="nucleotide sequence ID" value="NZ_FOPQ01000001.1"/>
</dbReference>
<gene>
    <name evidence="2" type="ORF">ATP06_0224715</name>
</gene>
<accession>A0ABX3DNY2</accession>
<comment type="caution">
    <text evidence="2">The sequence shown here is derived from an EMBL/GenBank/DDBJ whole genome shotgun (WGS) entry which is preliminary data.</text>
</comment>
<keyword evidence="1" id="KW-0812">Transmembrane</keyword>
<keyword evidence="3" id="KW-1185">Reference proteome</keyword>
<feature type="transmembrane region" description="Helical" evidence="1">
    <location>
        <begin position="36"/>
        <end position="53"/>
    </location>
</feature>
<keyword evidence="1" id="KW-0472">Membrane</keyword>
<protein>
    <recommendedName>
        <fullName evidence="4">DUF58 domain-containing protein</fullName>
    </recommendedName>
</protein>
<keyword evidence="1" id="KW-1133">Transmembrane helix</keyword>
<feature type="transmembrane region" description="Helical" evidence="1">
    <location>
        <begin position="59"/>
        <end position="81"/>
    </location>
</feature>
<proteinExistence type="predicted"/>